<protein>
    <submittedName>
        <fullName evidence="2">Uncharacterized protein</fullName>
    </submittedName>
</protein>
<keyword evidence="1" id="KW-0472">Membrane</keyword>
<feature type="transmembrane region" description="Helical" evidence="1">
    <location>
        <begin position="12"/>
        <end position="37"/>
    </location>
</feature>
<evidence type="ECO:0000313" key="3">
    <source>
        <dbReference type="Proteomes" id="UP001156702"/>
    </source>
</evidence>
<dbReference type="RefSeq" id="WP_244768368.1">
    <property type="nucleotide sequence ID" value="NZ_BSOP01000018.1"/>
</dbReference>
<gene>
    <name evidence="2" type="ORF">GCM10007923_24960</name>
</gene>
<reference evidence="3" key="1">
    <citation type="journal article" date="2019" name="Int. J. Syst. Evol. Microbiol.">
        <title>The Global Catalogue of Microorganisms (GCM) 10K type strain sequencing project: providing services to taxonomists for standard genome sequencing and annotation.</title>
        <authorList>
            <consortium name="The Broad Institute Genomics Platform"/>
            <consortium name="The Broad Institute Genome Sequencing Center for Infectious Disease"/>
            <person name="Wu L."/>
            <person name="Ma J."/>
        </authorList>
    </citation>
    <scope>NUCLEOTIDE SEQUENCE [LARGE SCALE GENOMIC DNA]</scope>
    <source>
        <strain evidence="3">NBRC 102122</strain>
    </source>
</reference>
<organism evidence="2 3">
    <name type="scientific">Shinella yambaruensis</name>
    <dbReference type="NCBI Taxonomy" id="415996"/>
    <lineage>
        <taxon>Bacteria</taxon>
        <taxon>Pseudomonadati</taxon>
        <taxon>Pseudomonadota</taxon>
        <taxon>Alphaproteobacteria</taxon>
        <taxon>Hyphomicrobiales</taxon>
        <taxon>Rhizobiaceae</taxon>
        <taxon>Shinella</taxon>
    </lineage>
</organism>
<feature type="transmembrane region" description="Helical" evidence="1">
    <location>
        <begin position="43"/>
        <end position="65"/>
    </location>
</feature>
<comment type="caution">
    <text evidence="2">The sequence shown here is derived from an EMBL/GenBank/DDBJ whole genome shotgun (WGS) entry which is preliminary data.</text>
</comment>
<evidence type="ECO:0000256" key="1">
    <source>
        <dbReference type="SAM" id="Phobius"/>
    </source>
</evidence>
<accession>A0ABQ5ZK71</accession>
<dbReference type="EMBL" id="BSOP01000018">
    <property type="protein sequence ID" value="GLR51288.1"/>
    <property type="molecule type" value="Genomic_DNA"/>
</dbReference>
<name>A0ABQ5ZK71_9HYPH</name>
<dbReference type="Proteomes" id="UP001156702">
    <property type="component" value="Unassembled WGS sequence"/>
</dbReference>
<sequence length="68" mass="7101">MEQKAMKKETESLLRLVACLFGAICGAAAAMIGLLVMSIFADIGLPTAFVIQILAGAGSAVFLVWRTA</sequence>
<keyword evidence="1" id="KW-0812">Transmembrane</keyword>
<proteinExistence type="predicted"/>
<keyword evidence="1" id="KW-1133">Transmembrane helix</keyword>
<keyword evidence="3" id="KW-1185">Reference proteome</keyword>
<evidence type="ECO:0000313" key="2">
    <source>
        <dbReference type="EMBL" id="GLR51288.1"/>
    </source>
</evidence>